<dbReference type="InterPro" id="IPR021559">
    <property type="entry name" value="DUF3019"/>
</dbReference>
<sequence length="133" mass="15214">MRFNYLLLMLGMILLINVTAQASSQQNNETVVLTIKPLACVVKSAGESCQMTVTAQWQSKQPINACLFQQQQSLSCWQQQRYASQQLNISLQDDMLFTLKNSSGKVLASQRVKINISQPVKYRRRLRAQWSLF</sequence>
<dbReference type="RefSeq" id="WP_284243338.1">
    <property type="nucleotide sequence ID" value="NZ_BSST01000001.1"/>
</dbReference>
<accession>A0ABQ6GNA3</accession>
<feature type="chain" id="PRO_5047204970" description="DUF3019 domain-containing protein" evidence="1">
    <location>
        <begin position="23"/>
        <end position="133"/>
    </location>
</feature>
<name>A0ABQ6GNA3_9GAMM</name>
<protein>
    <recommendedName>
        <fullName evidence="4">DUF3019 domain-containing protein</fullName>
    </recommendedName>
</protein>
<feature type="signal peptide" evidence="1">
    <location>
        <begin position="1"/>
        <end position="22"/>
    </location>
</feature>
<dbReference type="EMBL" id="BSST01000001">
    <property type="protein sequence ID" value="GLX77483.1"/>
    <property type="molecule type" value="Genomic_DNA"/>
</dbReference>
<comment type="caution">
    <text evidence="2">The sequence shown here is derived from an EMBL/GenBank/DDBJ whole genome shotgun (WGS) entry which is preliminary data.</text>
</comment>
<keyword evidence="1" id="KW-0732">Signal</keyword>
<reference evidence="2 3" key="1">
    <citation type="submission" date="2023-03" db="EMBL/GenBank/DDBJ databases">
        <title>Draft genome sequence of Thalassotalea insulae KCTC 62186T.</title>
        <authorList>
            <person name="Sawabe T."/>
        </authorList>
    </citation>
    <scope>NUCLEOTIDE SEQUENCE [LARGE SCALE GENOMIC DNA]</scope>
    <source>
        <strain evidence="2 3">KCTC 62186</strain>
    </source>
</reference>
<keyword evidence="3" id="KW-1185">Reference proteome</keyword>
<evidence type="ECO:0000313" key="2">
    <source>
        <dbReference type="EMBL" id="GLX77483.1"/>
    </source>
</evidence>
<organism evidence="2 3">
    <name type="scientific">Thalassotalea insulae</name>
    <dbReference type="NCBI Taxonomy" id="2056778"/>
    <lineage>
        <taxon>Bacteria</taxon>
        <taxon>Pseudomonadati</taxon>
        <taxon>Pseudomonadota</taxon>
        <taxon>Gammaproteobacteria</taxon>
        <taxon>Alteromonadales</taxon>
        <taxon>Colwelliaceae</taxon>
        <taxon>Thalassotalea</taxon>
    </lineage>
</organism>
<evidence type="ECO:0000256" key="1">
    <source>
        <dbReference type="SAM" id="SignalP"/>
    </source>
</evidence>
<evidence type="ECO:0000313" key="3">
    <source>
        <dbReference type="Proteomes" id="UP001157186"/>
    </source>
</evidence>
<proteinExistence type="predicted"/>
<dbReference type="Pfam" id="PF11456">
    <property type="entry name" value="DUF3019"/>
    <property type="match status" value="1"/>
</dbReference>
<evidence type="ECO:0008006" key="4">
    <source>
        <dbReference type="Google" id="ProtNLM"/>
    </source>
</evidence>
<gene>
    <name evidence="2" type="ORF">tinsulaeT_08230</name>
</gene>
<dbReference type="Proteomes" id="UP001157186">
    <property type="component" value="Unassembled WGS sequence"/>
</dbReference>